<dbReference type="EMBL" id="GALX01007700">
    <property type="protein sequence ID" value="JAB60766.1"/>
    <property type="molecule type" value="Transcribed_RNA"/>
</dbReference>
<accession>V5I6S0</accession>
<feature type="non-terminal residue" evidence="1">
    <location>
        <position position="101"/>
    </location>
</feature>
<name>V5I6S0_ANOGL</name>
<proteinExistence type="predicted"/>
<dbReference type="OrthoDB" id="6382824at2759"/>
<evidence type="ECO:0000313" key="1">
    <source>
        <dbReference type="EMBL" id="JAB60766.1"/>
    </source>
</evidence>
<dbReference type="AlphaFoldDB" id="V5I6S0"/>
<protein>
    <submittedName>
        <fullName evidence="1">Uncharacterized protein</fullName>
    </submittedName>
</protein>
<organism evidence="1">
    <name type="scientific">Anoplophora glabripennis</name>
    <name type="common">Asian longhorn beetle</name>
    <name type="synonym">Anoplophora nobilis</name>
    <dbReference type="NCBI Taxonomy" id="217634"/>
    <lineage>
        <taxon>Eukaryota</taxon>
        <taxon>Metazoa</taxon>
        <taxon>Ecdysozoa</taxon>
        <taxon>Arthropoda</taxon>
        <taxon>Hexapoda</taxon>
        <taxon>Insecta</taxon>
        <taxon>Pterygota</taxon>
        <taxon>Neoptera</taxon>
        <taxon>Endopterygota</taxon>
        <taxon>Coleoptera</taxon>
        <taxon>Polyphaga</taxon>
        <taxon>Cucujiformia</taxon>
        <taxon>Chrysomeloidea</taxon>
        <taxon>Cerambycidae</taxon>
        <taxon>Lamiinae</taxon>
        <taxon>Lamiini</taxon>
        <taxon>Anoplophora</taxon>
    </lineage>
</organism>
<reference evidence="1" key="1">
    <citation type="submission" date="2013-07" db="EMBL/GenBank/DDBJ databases">
        <title>Midgut Transcriptome Profiling of Anoplphora glabripennis, a Lignocellulose Degrading, Wood-Boring Cerambycid.</title>
        <authorList>
            <person name="Scully E.D."/>
            <person name="Hoover K."/>
            <person name="Carlson J.E."/>
            <person name="Tien M."/>
            <person name="Geib S.M."/>
        </authorList>
    </citation>
    <scope>NUCLEOTIDE SEQUENCE</scope>
</reference>
<sequence length="101" mass="11170">TTTTTTPKPTKRKPHQPPLAVYLESNNEASVDDILTALRNAKTIAVQDAITPSSPHVFIGPSTLNLPSSYTRFPLPYINKLEGNRIERKIENLPFFVAPLS</sequence>
<feature type="non-terminal residue" evidence="1">
    <location>
        <position position="1"/>
    </location>
</feature>